<dbReference type="NCBIfam" id="NF001263">
    <property type="entry name" value="PRK00226.1-4"/>
    <property type="match status" value="1"/>
</dbReference>
<dbReference type="Gene3D" id="3.10.50.30">
    <property type="entry name" value="Transcription elongation factor, GreA/GreB, C-terminal domain"/>
    <property type="match status" value="1"/>
</dbReference>
<dbReference type="SUPFAM" id="SSF54534">
    <property type="entry name" value="FKBP-like"/>
    <property type="match status" value="1"/>
</dbReference>
<evidence type="ECO:0000259" key="11">
    <source>
        <dbReference type="Pfam" id="PF03449"/>
    </source>
</evidence>
<evidence type="ECO:0000256" key="4">
    <source>
        <dbReference type="ARBA" id="ARBA00023125"/>
    </source>
</evidence>
<dbReference type="PANTHER" id="PTHR30437">
    <property type="entry name" value="TRANSCRIPTION ELONGATION FACTOR GREA"/>
    <property type="match status" value="1"/>
</dbReference>
<dbReference type="PANTHER" id="PTHR30437:SF4">
    <property type="entry name" value="TRANSCRIPTION ELONGATION FACTOR GREA"/>
    <property type="match status" value="1"/>
</dbReference>
<comment type="function">
    <text evidence="6 8 9">Necessary for efficient RNA polymerase transcription elongation past template-encoded arresting sites. The arresting sites in DNA have the property of trapping a certain fraction of elongating RNA polymerases that pass through, resulting in locked ternary complexes. Cleavage of the nascent transcript by cleavage factors such as GreA or GreB allows the resumption of elongation from the new 3'terminus. GreA releases sequences of 2 to 3 nucleotides.</text>
</comment>
<dbReference type="InterPro" id="IPR018151">
    <property type="entry name" value="TF_GreA/GreB_CS"/>
</dbReference>
<protein>
    <recommendedName>
        <fullName evidence="2 8">Transcription elongation factor GreA</fullName>
    </recommendedName>
    <alternativeName>
        <fullName evidence="7 8">Transcript cleavage factor GreA</fullName>
    </alternativeName>
</protein>
<gene>
    <name evidence="8" type="primary">greA</name>
    <name evidence="12" type="ORF">GGR06_003831</name>
</gene>
<evidence type="ECO:0000256" key="8">
    <source>
        <dbReference type="HAMAP-Rule" id="MF_00105"/>
    </source>
</evidence>
<evidence type="ECO:0000256" key="9">
    <source>
        <dbReference type="RuleBase" id="RU000556"/>
    </source>
</evidence>
<feature type="domain" description="Transcription elongation factor GreA/GreB N-terminal" evidence="11">
    <location>
        <begin position="23"/>
        <end position="92"/>
    </location>
</feature>
<evidence type="ECO:0000256" key="2">
    <source>
        <dbReference type="ARBA" id="ARBA00013729"/>
    </source>
</evidence>
<feature type="domain" description="Transcription elongation factor GreA/GreB C-terminal" evidence="10">
    <location>
        <begin position="100"/>
        <end position="173"/>
    </location>
</feature>
<keyword evidence="3 8" id="KW-0805">Transcription regulation</keyword>
<reference evidence="12" key="1">
    <citation type="submission" date="2020-08" db="EMBL/GenBank/DDBJ databases">
        <title>Genomic Encyclopedia of Type Strains, Phase IV (KMG-IV): sequencing the most valuable type-strain genomes for metagenomic binning, comparative biology and taxonomic classification.</title>
        <authorList>
            <person name="Goeker M."/>
        </authorList>
    </citation>
    <scope>NUCLEOTIDE SEQUENCE [LARGE SCALE GENOMIC DNA]</scope>
    <source>
        <strain evidence="12">DSM 105720</strain>
    </source>
</reference>
<dbReference type="InterPro" id="IPR022691">
    <property type="entry name" value="Tscrpt_elong_fac_GreA/B_N"/>
</dbReference>
<keyword evidence="5 8" id="KW-0804">Transcription</keyword>
<dbReference type="GO" id="GO:0032784">
    <property type="term" value="P:regulation of DNA-templated transcription elongation"/>
    <property type="evidence" value="ECO:0007669"/>
    <property type="project" value="UniProtKB-UniRule"/>
</dbReference>
<dbReference type="InterPro" id="IPR023459">
    <property type="entry name" value="Tscrpt_elong_fac_GreA/B_fam"/>
</dbReference>
<dbReference type="InterPro" id="IPR036805">
    <property type="entry name" value="Tscrpt_elong_fac_GreA/B_N_sf"/>
</dbReference>
<dbReference type="GO" id="GO:0003677">
    <property type="term" value="F:DNA binding"/>
    <property type="evidence" value="ECO:0007669"/>
    <property type="project" value="UniProtKB-UniRule"/>
</dbReference>
<evidence type="ECO:0000313" key="13">
    <source>
        <dbReference type="Proteomes" id="UP000560658"/>
    </source>
</evidence>
<dbReference type="FunFam" id="1.10.287.180:FF:000001">
    <property type="entry name" value="Transcription elongation factor GreA"/>
    <property type="match status" value="1"/>
</dbReference>
<dbReference type="PIRSF" id="PIRSF006092">
    <property type="entry name" value="GreA_GreB"/>
    <property type="match status" value="1"/>
</dbReference>
<dbReference type="NCBIfam" id="TIGR01462">
    <property type="entry name" value="greA"/>
    <property type="match status" value="1"/>
</dbReference>
<dbReference type="AlphaFoldDB" id="A0A840DBI9"/>
<dbReference type="SUPFAM" id="SSF46557">
    <property type="entry name" value="GreA transcript cleavage protein, N-terminal domain"/>
    <property type="match status" value="1"/>
</dbReference>
<dbReference type="HAMAP" id="MF_00105">
    <property type="entry name" value="GreA_GreB"/>
    <property type="match status" value="1"/>
</dbReference>
<proteinExistence type="inferred from homology"/>
<dbReference type="InterPro" id="IPR036953">
    <property type="entry name" value="GreA/GreB_C_sf"/>
</dbReference>
<dbReference type="GO" id="GO:0003746">
    <property type="term" value="F:translation elongation factor activity"/>
    <property type="evidence" value="ECO:0007669"/>
    <property type="project" value="UniProtKB-KW"/>
</dbReference>
<keyword evidence="13" id="KW-1185">Reference proteome</keyword>
<keyword evidence="12" id="KW-0648">Protein biosynthesis</keyword>
<evidence type="ECO:0000256" key="7">
    <source>
        <dbReference type="ARBA" id="ARBA00030776"/>
    </source>
</evidence>
<dbReference type="InterPro" id="IPR028624">
    <property type="entry name" value="Tscrpt_elong_fac_GreA/B"/>
</dbReference>
<dbReference type="Pfam" id="PF03449">
    <property type="entry name" value="GreA_GreB_N"/>
    <property type="match status" value="1"/>
</dbReference>
<dbReference type="InterPro" id="IPR006359">
    <property type="entry name" value="Tscrpt_elong_fac_GreA"/>
</dbReference>
<dbReference type="Pfam" id="PF01272">
    <property type="entry name" value="GreA_GreB"/>
    <property type="match status" value="1"/>
</dbReference>
<dbReference type="GO" id="GO:0070063">
    <property type="term" value="F:RNA polymerase binding"/>
    <property type="evidence" value="ECO:0007669"/>
    <property type="project" value="InterPro"/>
</dbReference>
<evidence type="ECO:0000256" key="5">
    <source>
        <dbReference type="ARBA" id="ARBA00023163"/>
    </source>
</evidence>
<keyword evidence="4 8" id="KW-0238">DNA-binding</keyword>
<sequence>MLEFFFVLYDHLKILKGGNIMAYMSEEGYKKLMAELKELETVERPKISAAIAEARDKGDLSENAEYDAAKEAQGLLEMRISRMKEIIADAKIIDESKLKTDSVQILNKVKMKNVKNGMKMVYTIVSESEANLKEGKISVNTPIAQGLLGKKVGEIAEITVPQGKIALEVIDISF</sequence>
<dbReference type="Proteomes" id="UP000560658">
    <property type="component" value="Unassembled WGS sequence"/>
</dbReference>
<comment type="similarity">
    <text evidence="1 8 9">Belongs to the GreA/GreB family.</text>
</comment>
<dbReference type="EMBL" id="JACIER010000021">
    <property type="protein sequence ID" value="MBB4046005.1"/>
    <property type="molecule type" value="Genomic_DNA"/>
</dbReference>
<dbReference type="PROSITE" id="PS00829">
    <property type="entry name" value="GREAB_1"/>
    <property type="match status" value="1"/>
</dbReference>
<evidence type="ECO:0000313" key="12">
    <source>
        <dbReference type="EMBL" id="MBB4046005.1"/>
    </source>
</evidence>
<name>A0A840DBI9_9BACE</name>
<dbReference type="FunFam" id="3.10.50.30:FF:000001">
    <property type="entry name" value="Transcription elongation factor GreA"/>
    <property type="match status" value="1"/>
</dbReference>
<organism evidence="12 13">
    <name type="scientific">Bacteroides reticulotermitis</name>
    <dbReference type="NCBI Taxonomy" id="1133319"/>
    <lineage>
        <taxon>Bacteria</taxon>
        <taxon>Pseudomonadati</taxon>
        <taxon>Bacteroidota</taxon>
        <taxon>Bacteroidia</taxon>
        <taxon>Bacteroidales</taxon>
        <taxon>Bacteroidaceae</taxon>
        <taxon>Bacteroides</taxon>
    </lineage>
</organism>
<evidence type="ECO:0000256" key="3">
    <source>
        <dbReference type="ARBA" id="ARBA00023015"/>
    </source>
</evidence>
<evidence type="ECO:0000256" key="6">
    <source>
        <dbReference type="ARBA" id="ARBA00024916"/>
    </source>
</evidence>
<accession>A0A840DBI9</accession>
<comment type="caution">
    <text evidence="12">The sequence shown here is derived from an EMBL/GenBank/DDBJ whole genome shotgun (WGS) entry which is preliminary data.</text>
</comment>
<keyword evidence="12" id="KW-0251">Elongation factor</keyword>
<evidence type="ECO:0000259" key="10">
    <source>
        <dbReference type="Pfam" id="PF01272"/>
    </source>
</evidence>
<dbReference type="NCBIfam" id="NF001261">
    <property type="entry name" value="PRK00226.1-2"/>
    <property type="match status" value="1"/>
</dbReference>
<dbReference type="InterPro" id="IPR001437">
    <property type="entry name" value="Tscrpt_elong_fac_GreA/B_C"/>
</dbReference>
<evidence type="ECO:0000256" key="1">
    <source>
        <dbReference type="ARBA" id="ARBA00008213"/>
    </source>
</evidence>
<dbReference type="GO" id="GO:0006354">
    <property type="term" value="P:DNA-templated transcription elongation"/>
    <property type="evidence" value="ECO:0007669"/>
    <property type="project" value="TreeGrafter"/>
</dbReference>
<dbReference type="Gene3D" id="1.10.287.180">
    <property type="entry name" value="Transcription elongation factor, GreA/GreB, N-terminal domain"/>
    <property type="match status" value="1"/>
</dbReference>